<keyword evidence="7 16" id="KW-0963">Cytoplasm</keyword>
<reference evidence="19" key="1">
    <citation type="submission" date="2016-11" db="EMBL/GenBank/DDBJ databases">
        <authorList>
            <person name="Varghese N."/>
            <person name="Submissions S."/>
        </authorList>
    </citation>
    <scope>NUCLEOTIDE SEQUENCE [LARGE SCALE GENOMIC DNA]</scope>
    <source>
        <strain evidence="19">DSM 19859</strain>
    </source>
</reference>
<comment type="function">
    <text evidence="16">Catalyzes the phosphorylation of pantothenate (Pan), the first step in CoA biosynthesis.</text>
</comment>
<evidence type="ECO:0000313" key="19">
    <source>
        <dbReference type="Proteomes" id="UP000184240"/>
    </source>
</evidence>
<feature type="binding site" evidence="16">
    <location>
        <position position="173"/>
    </location>
    <ligand>
        <name>substrate</name>
    </ligand>
</feature>
<organism evidence="18 19">
    <name type="scientific">Leeuwenhoekiella palythoae</name>
    <dbReference type="NCBI Taxonomy" id="573501"/>
    <lineage>
        <taxon>Bacteria</taxon>
        <taxon>Pseudomonadati</taxon>
        <taxon>Bacteroidota</taxon>
        <taxon>Flavobacteriia</taxon>
        <taxon>Flavobacteriales</taxon>
        <taxon>Flavobacteriaceae</taxon>
        <taxon>Leeuwenhoekiella</taxon>
    </lineage>
</organism>
<dbReference type="STRING" id="573501.SAMN04487999_2994"/>
<evidence type="ECO:0000256" key="3">
    <source>
        <dbReference type="ARBA" id="ARBA00004496"/>
    </source>
</evidence>
<dbReference type="Gene3D" id="3.30.420.40">
    <property type="match status" value="1"/>
</dbReference>
<evidence type="ECO:0000256" key="7">
    <source>
        <dbReference type="ARBA" id="ARBA00022490"/>
    </source>
</evidence>
<dbReference type="EMBL" id="FQXT01000005">
    <property type="protein sequence ID" value="SHI22447.1"/>
    <property type="molecule type" value="Genomic_DNA"/>
</dbReference>
<protein>
    <recommendedName>
        <fullName evidence="15 16">Type III pantothenate kinase</fullName>
        <ecNumber evidence="6 16">2.7.1.33</ecNumber>
    </recommendedName>
    <alternativeName>
        <fullName evidence="16">PanK-III</fullName>
    </alternativeName>
    <alternativeName>
        <fullName evidence="16">Pantothenic acid kinase</fullName>
    </alternativeName>
</protein>
<dbReference type="InterPro" id="IPR004619">
    <property type="entry name" value="Type_III_PanK"/>
</dbReference>
<accession>A0A1M5ZE01</accession>
<reference evidence="18" key="2">
    <citation type="submission" date="2016-11" db="EMBL/GenBank/DDBJ databases">
        <authorList>
            <person name="Jaros S."/>
            <person name="Januszkiewicz K."/>
            <person name="Wedrychowicz H."/>
        </authorList>
    </citation>
    <scope>NUCLEOTIDE SEQUENCE [LARGE SCALE GENOMIC DNA]</scope>
    <source>
        <strain evidence="18">DSM 19859</strain>
    </source>
</reference>
<keyword evidence="20" id="KW-1185">Reference proteome</keyword>
<dbReference type="PANTHER" id="PTHR34265">
    <property type="entry name" value="TYPE III PANTOTHENATE KINASE"/>
    <property type="match status" value="1"/>
</dbReference>
<dbReference type="GO" id="GO:0005737">
    <property type="term" value="C:cytoplasm"/>
    <property type="evidence" value="ECO:0007669"/>
    <property type="project" value="UniProtKB-SubCell"/>
</dbReference>
<evidence type="ECO:0000256" key="6">
    <source>
        <dbReference type="ARBA" id="ARBA00012102"/>
    </source>
</evidence>
<comment type="similarity">
    <text evidence="14 16">Belongs to the type III pantothenate kinase family.</text>
</comment>
<dbReference type="GO" id="GO:0015937">
    <property type="term" value="P:coenzyme A biosynthetic process"/>
    <property type="evidence" value="ECO:0007669"/>
    <property type="project" value="UniProtKB-UniRule"/>
</dbReference>
<reference evidence="17 20" key="3">
    <citation type="submission" date="2018-07" db="EMBL/GenBank/DDBJ databases">
        <title>Leeuwenhoekiella genomics.</title>
        <authorList>
            <person name="Tahon G."/>
            <person name="Willems A."/>
        </authorList>
    </citation>
    <scope>NUCLEOTIDE SEQUENCE [LARGE SCALE GENOMIC DNA]</scope>
    <source>
        <strain evidence="17 20">LMG 24856</strain>
    </source>
</reference>
<dbReference type="GO" id="GO:0005524">
    <property type="term" value="F:ATP binding"/>
    <property type="evidence" value="ECO:0007669"/>
    <property type="project" value="UniProtKB-UniRule"/>
</dbReference>
<gene>
    <name evidence="16" type="primary">coaX</name>
    <name evidence="17" type="ORF">DSM01_2486</name>
    <name evidence="18" type="ORF">SAMN04487999_2994</name>
</gene>
<feature type="binding site" evidence="16">
    <location>
        <position position="120"/>
    </location>
    <ligand>
        <name>ATP</name>
        <dbReference type="ChEBI" id="CHEBI:30616"/>
    </ligand>
</feature>
<keyword evidence="8 16" id="KW-0808">Transferase</keyword>
<evidence type="ECO:0000256" key="2">
    <source>
        <dbReference type="ARBA" id="ARBA00001958"/>
    </source>
</evidence>
<keyword evidence="12 16" id="KW-0630">Potassium</keyword>
<keyword evidence="16" id="KW-0479">Metal-binding</keyword>
<dbReference type="Proteomes" id="UP000290037">
    <property type="component" value="Unassembled WGS sequence"/>
</dbReference>
<keyword evidence="10 16" id="KW-0418">Kinase</keyword>
<name>A0A1M5ZE01_9FLAO</name>
<dbReference type="GO" id="GO:0004594">
    <property type="term" value="F:pantothenate kinase activity"/>
    <property type="evidence" value="ECO:0007669"/>
    <property type="project" value="UniProtKB-UniRule"/>
</dbReference>
<dbReference type="EMBL" id="QOVN01000005">
    <property type="protein sequence ID" value="RXG27981.1"/>
    <property type="molecule type" value="Genomic_DNA"/>
</dbReference>
<evidence type="ECO:0000256" key="5">
    <source>
        <dbReference type="ARBA" id="ARBA00011738"/>
    </source>
</evidence>
<feature type="binding site" evidence="16">
    <location>
        <position position="87"/>
    </location>
    <ligand>
        <name>substrate</name>
    </ligand>
</feature>
<keyword evidence="11 16" id="KW-0067">ATP-binding</keyword>
<dbReference type="PANTHER" id="PTHR34265:SF1">
    <property type="entry name" value="TYPE III PANTOTHENATE KINASE"/>
    <property type="match status" value="1"/>
</dbReference>
<dbReference type="NCBIfam" id="NF009853">
    <property type="entry name" value="PRK13320.1-5"/>
    <property type="match status" value="1"/>
</dbReference>
<evidence type="ECO:0000256" key="9">
    <source>
        <dbReference type="ARBA" id="ARBA00022741"/>
    </source>
</evidence>
<evidence type="ECO:0000256" key="12">
    <source>
        <dbReference type="ARBA" id="ARBA00022958"/>
    </source>
</evidence>
<dbReference type="Pfam" id="PF03309">
    <property type="entry name" value="Pan_kinase"/>
    <property type="match status" value="1"/>
</dbReference>
<keyword evidence="13 16" id="KW-0173">Coenzyme A biosynthesis</keyword>
<feature type="binding site" evidence="16">
    <location>
        <begin position="94"/>
        <end position="97"/>
    </location>
    <ligand>
        <name>substrate</name>
    </ligand>
</feature>
<dbReference type="CDD" id="cd24015">
    <property type="entry name" value="ASKHA_NBD_PanK-III"/>
    <property type="match status" value="1"/>
</dbReference>
<comment type="cofactor">
    <cofactor evidence="16">
        <name>NH4(+)</name>
        <dbReference type="ChEBI" id="CHEBI:28938"/>
    </cofactor>
    <cofactor evidence="16">
        <name>K(+)</name>
        <dbReference type="ChEBI" id="CHEBI:29103"/>
    </cofactor>
    <text evidence="16">A monovalent cation. Ammonium or potassium.</text>
</comment>
<keyword evidence="9 16" id="KW-0547">Nucleotide-binding</keyword>
<dbReference type="InterPro" id="IPR043129">
    <property type="entry name" value="ATPase_NBD"/>
</dbReference>
<feature type="binding site" evidence="16">
    <location>
        <begin position="7"/>
        <end position="14"/>
    </location>
    <ligand>
        <name>ATP</name>
        <dbReference type="ChEBI" id="CHEBI:30616"/>
    </ligand>
</feature>
<feature type="active site" description="Proton acceptor" evidence="16">
    <location>
        <position position="96"/>
    </location>
</feature>
<dbReference type="RefSeq" id="WP_233430659.1">
    <property type="nucleotide sequence ID" value="NZ_FQXT01000005.1"/>
</dbReference>
<evidence type="ECO:0000256" key="1">
    <source>
        <dbReference type="ARBA" id="ARBA00001206"/>
    </source>
</evidence>
<comment type="subcellular location">
    <subcellularLocation>
        <location evidence="3 16">Cytoplasm</location>
    </subcellularLocation>
</comment>
<dbReference type="EC" id="2.7.1.33" evidence="6 16"/>
<dbReference type="UniPathway" id="UPA00241">
    <property type="reaction ID" value="UER00352"/>
</dbReference>
<sequence length="243" mass="26648">MINLAIDFGNTRVKYGVFQNSELKLTWAGSVSDAKTKLVELQETYVIDKAMLCATGNSKDFVTFVKKAGLSIEVLSSQTPLPFANDYETPQTLGVDRIALVAAAQKLYSGNHVLVIDAGTCVTYDFKDAYDVYQGGAIAPGLHMRFKAMHEFTAGLPLVAYPEAEVPVIGKNTESAMQSGVINGLIAEIEGVMRWYQLNYKQLTIILTGGDGLFLSSRLKNGIFAHSNFLLEGLNYIIEFNRD</sequence>
<evidence type="ECO:0000256" key="11">
    <source>
        <dbReference type="ARBA" id="ARBA00022840"/>
    </source>
</evidence>
<dbReference type="AlphaFoldDB" id="A0A1M5ZE01"/>
<evidence type="ECO:0000256" key="14">
    <source>
        <dbReference type="ARBA" id="ARBA00038036"/>
    </source>
</evidence>
<dbReference type="Proteomes" id="UP000184240">
    <property type="component" value="Unassembled WGS sequence"/>
</dbReference>
<evidence type="ECO:0000256" key="16">
    <source>
        <dbReference type="HAMAP-Rule" id="MF_01274"/>
    </source>
</evidence>
<feature type="binding site" evidence="16">
    <location>
        <position position="117"/>
    </location>
    <ligand>
        <name>K(+)</name>
        <dbReference type="ChEBI" id="CHEBI:29103"/>
    </ligand>
</feature>
<evidence type="ECO:0000313" key="20">
    <source>
        <dbReference type="Proteomes" id="UP000290037"/>
    </source>
</evidence>
<dbReference type="SUPFAM" id="SSF53067">
    <property type="entry name" value="Actin-like ATPase domain"/>
    <property type="match status" value="2"/>
</dbReference>
<dbReference type="HAMAP" id="MF_01274">
    <property type="entry name" value="Pantothen_kinase_3"/>
    <property type="match status" value="1"/>
</dbReference>
<evidence type="ECO:0000256" key="13">
    <source>
        <dbReference type="ARBA" id="ARBA00022993"/>
    </source>
</evidence>
<evidence type="ECO:0000256" key="8">
    <source>
        <dbReference type="ARBA" id="ARBA00022679"/>
    </source>
</evidence>
<evidence type="ECO:0000256" key="4">
    <source>
        <dbReference type="ARBA" id="ARBA00005225"/>
    </source>
</evidence>
<comment type="subunit">
    <text evidence="5 16">Homodimer.</text>
</comment>
<evidence type="ECO:0000256" key="15">
    <source>
        <dbReference type="ARBA" id="ARBA00040883"/>
    </source>
</evidence>
<comment type="pathway">
    <text evidence="4 16">Cofactor biosynthesis; coenzyme A biosynthesis; CoA from (R)-pantothenate: step 1/5.</text>
</comment>
<proteinExistence type="inferred from homology"/>
<dbReference type="NCBIfam" id="TIGR00671">
    <property type="entry name" value="baf"/>
    <property type="match status" value="1"/>
</dbReference>
<comment type="catalytic activity">
    <reaction evidence="1 16">
        <text>(R)-pantothenate + ATP = (R)-4'-phosphopantothenate + ADP + H(+)</text>
        <dbReference type="Rhea" id="RHEA:16373"/>
        <dbReference type="ChEBI" id="CHEBI:10986"/>
        <dbReference type="ChEBI" id="CHEBI:15378"/>
        <dbReference type="ChEBI" id="CHEBI:29032"/>
        <dbReference type="ChEBI" id="CHEBI:30616"/>
        <dbReference type="ChEBI" id="CHEBI:456216"/>
        <dbReference type="EC" id="2.7.1.33"/>
    </reaction>
</comment>
<dbReference type="GO" id="GO:0046872">
    <property type="term" value="F:metal ion binding"/>
    <property type="evidence" value="ECO:0007669"/>
    <property type="project" value="UniProtKB-KW"/>
</dbReference>
<evidence type="ECO:0000313" key="17">
    <source>
        <dbReference type="EMBL" id="RXG27981.1"/>
    </source>
</evidence>
<evidence type="ECO:0000313" key="18">
    <source>
        <dbReference type="EMBL" id="SHI22447.1"/>
    </source>
</evidence>
<evidence type="ECO:0000256" key="10">
    <source>
        <dbReference type="ARBA" id="ARBA00022777"/>
    </source>
</evidence>
<comment type="cofactor">
    <cofactor evidence="2">
        <name>K(+)</name>
        <dbReference type="ChEBI" id="CHEBI:29103"/>
    </cofactor>
</comment>